<comment type="caution">
    <text evidence="2">The sequence shown here is derived from an EMBL/GenBank/DDBJ whole genome shotgun (WGS) entry which is preliminary data.</text>
</comment>
<evidence type="ECO:0000313" key="3">
    <source>
        <dbReference type="Proteomes" id="UP000177821"/>
    </source>
</evidence>
<dbReference type="InterPro" id="IPR045584">
    <property type="entry name" value="Pilin-like"/>
</dbReference>
<organism evidence="2 3">
    <name type="scientific">Candidatus Woykebacteria bacterium RIFCSPHIGHO2_02_FULL_43_16b</name>
    <dbReference type="NCBI Taxonomy" id="1802601"/>
    <lineage>
        <taxon>Bacteria</taxon>
        <taxon>Candidatus Woykeibacteriota</taxon>
    </lineage>
</organism>
<dbReference type="Proteomes" id="UP000177821">
    <property type="component" value="Unassembled WGS sequence"/>
</dbReference>
<feature type="chain" id="PRO_5009581215" description="Type II secretion system protein GspG C-terminal domain-containing protein" evidence="1">
    <location>
        <begin position="22"/>
        <end position="132"/>
    </location>
</feature>
<feature type="signal peptide" evidence="1">
    <location>
        <begin position="1"/>
        <end position="21"/>
    </location>
</feature>
<dbReference type="SUPFAM" id="SSF54523">
    <property type="entry name" value="Pili subunits"/>
    <property type="match status" value="1"/>
</dbReference>
<evidence type="ECO:0000313" key="2">
    <source>
        <dbReference type="EMBL" id="OGY28554.1"/>
    </source>
</evidence>
<keyword evidence="1" id="KW-0732">Signal</keyword>
<reference evidence="2 3" key="1">
    <citation type="journal article" date="2016" name="Nat. Commun.">
        <title>Thousands of microbial genomes shed light on interconnected biogeochemical processes in an aquifer system.</title>
        <authorList>
            <person name="Anantharaman K."/>
            <person name="Brown C.T."/>
            <person name="Hug L.A."/>
            <person name="Sharon I."/>
            <person name="Castelle C.J."/>
            <person name="Probst A.J."/>
            <person name="Thomas B.C."/>
            <person name="Singh A."/>
            <person name="Wilkins M.J."/>
            <person name="Karaoz U."/>
            <person name="Brodie E.L."/>
            <person name="Williams K.H."/>
            <person name="Hubbard S.S."/>
            <person name="Banfield J.F."/>
        </authorList>
    </citation>
    <scope>NUCLEOTIDE SEQUENCE [LARGE SCALE GENOMIC DNA]</scope>
</reference>
<dbReference type="AlphaFoldDB" id="A0A1G1WLJ8"/>
<dbReference type="Gene3D" id="3.30.700.10">
    <property type="entry name" value="Glycoprotein, Type 4 Pilin"/>
    <property type="match status" value="1"/>
</dbReference>
<sequence length="132" mass="14624">MIVVAMIGLLASFGYSSYAQIQSQGTDSKRKTDLGQVKSSLELYYSVKNQYPASITWGSPVWLEGAYTYMKPVPQDPKFGLGSQPNYCYTTSGSPPSSYTLYANLENSNDKDIKTTATCLGKNYNYYITSPF</sequence>
<dbReference type="EMBL" id="MHCX01000048">
    <property type="protein sequence ID" value="OGY28554.1"/>
    <property type="molecule type" value="Genomic_DNA"/>
</dbReference>
<protein>
    <recommendedName>
        <fullName evidence="4">Type II secretion system protein GspG C-terminal domain-containing protein</fullName>
    </recommendedName>
</protein>
<gene>
    <name evidence="2" type="ORF">A3J50_03940</name>
</gene>
<proteinExistence type="predicted"/>
<evidence type="ECO:0008006" key="4">
    <source>
        <dbReference type="Google" id="ProtNLM"/>
    </source>
</evidence>
<name>A0A1G1WLJ8_9BACT</name>
<accession>A0A1G1WLJ8</accession>
<evidence type="ECO:0000256" key="1">
    <source>
        <dbReference type="SAM" id="SignalP"/>
    </source>
</evidence>